<dbReference type="EMBL" id="FLRD01000092">
    <property type="protein sequence ID" value="SBT36255.1"/>
    <property type="molecule type" value="Genomic_DNA"/>
</dbReference>
<reference evidence="4" key="1">
    <citation type="submission" date="2016-05" db="EMBL/GenBank/DDBJ databases">
        <authorList>
            <person name="Lavstsen T."/>
            <person name="Jespersen J.S."/>
        </authorList>
    </citation>
    <scope>NUCLEOTIDE SEQUENCE [LARGE SCALE GENOMIC DNA]</scope>
</reference>
<dbReference type="Pfam" id="PF08373">
    <property type="entry name" value="RAP"/>
    <property type="match status" value="1"/>
</dbReference>
<dbReference type="Proteomes" id="UP000078550">
    <property type="component" value="Unassembled WGS sequence"/>
</dbReference>
<dbReference type="AlphaFoldDB" id="A0A1A8YXS5"/>
<evidence type="ECO:0000313" key="5">
    <source>
        <dbReference type="EMBL" id="SBT36647.1"/>
    </source>
</evidence>
<protein>
    <submittedName>
        <fullName evidence="4">RAP protein, putative</fullName>
    </submittedName>
</protein>
<feature type="domain" description="RAP" evidence="3">
    <location>
        <begin position="1104"/>
        <end position="1164"/>
    </location>
</feature>
<dbReference type="SMART" id="SM00952">
    <property type="entry name" value="RAP"/>
    <property type="match status" value="1"/>
</dbReference>
<gene>
    <name evidence="4" type="ORF">POVWA1_031540</name>
    <name evidence="5" type="ORF">POVWA2_031260</name>
</gene>
<accession>A0A1A8YXS5</accession>
<organism evidence="4 7">
    <name type="scientific">Plasmodium ovale wallikeri</name>
    <dbReference type="NCBI Taxonomy" id="864142"/>
    <lineage>
        <taxon>Eukaryota</taxon>
        <taxon>Sar</taxon>
        <taxon>Alveolata</taxon>
        <taxon>Apicomplexa</taxon>
        <taxon>Aconoidasida</taxon>
        <taxon>Haemosporida</taxon>
        <taxon>Plasmodiidae</taxon>
        <taxon>Plasmodium</taxon>
        <taxon>Plasmodium (Plasmodium)</taxon>
    </lineage>
</organism>
<dbReference type="EMBL" id="FLRE01000121">
    <property type="protein sequence ID" value="SBT36647.1"/>
    <property type="molecule type" value="Genomic_DNA"/>
</dbReference>
<feature type="region of interest" description="Disordered" evidence="1">
    <location>
        <begin position="178"/>
        <end position="203"/>
    </location>
</feature>
<evidence type="ECO:0000256" key="2">
    <source>
        <dbReference type="SAM" id="Phobius"/>
    </source>
</evidence>
<dbReference type="Proteomes" id="UP000078555">
    <property type="component" value="Unassembled WGS sequence"/>
</dbReference>
<evidence type="ECO:0000259" key="3">
    <source>
        <dbReference type="PROSITE" id="PS51286"/>
    </source>
</evidence>
<name>A0A1A8YXS5_PLAOA</name>
<reference evidence="6 7" key="2">
    <citation type="submission" date="2016-05" db="EMBL/GenBank/DDBJ databases">
        <authorList>
            <person name="Naeem Raeece"/>
        </authorList>
    </citation>
    <scope>NUCLEOTIDE SEQUENCE [LARGE SCALE GENOMIC DNA]</scope>
</reference>
<evidence type="ECO:0000256" key="1">
    <source>
        <dbReference type="SAM" id="MobiDB-lite"/>
    </source>
</evidence>
<feature type="transmembrane region" description="Helical" evidence="2">
    <location>
        <begin position="7"/>
        <end position="26"/>
    </location>
</feature>
<sequence length="1183" mass="135198">MSPLLKLEIVFCKYILITLVVVPFLLTKSHYIKKRLTTCNSHEISSVGINGVPFMKQDKGRKVRKKKYDHTNKIHKTKYNLFHIQNEKKPLLFTSWVNLAGNSKHVREKEDRPVLTSLSTFCRKGRGTNTRSSQARVYGKLHIASEMNGVSNLEGVTHLDDVSNVGNISDVREQVEKREMLSEQTKTKQGGKKGRRKNYVFAPWNNPNEMNNFDIEKYNVHNESPNEQGETHAYHSANYSIRRNSNHVERNESSSNTTSTNVKINQELVNALSVQDLLNVLRKYRNTKSAEQGEKIFNEVNLVTAYHRIAKHVKNKSFLSNGRTHEGDTLGSCFDPVTSSLFENYASVGGELEYAGSAQSWAPNMQEDGAGRVNNALADEAGQVNNAKTDEAGQVNNAKTDEAGRVNNAEEESLLRGNHDNLYSIDIYRDMYELMKRRLIASRTVVPKHVANIAWASAIVSNKDAHLWMNIKKRFYENLNNFKAQEISIILWSFGASKNEPVETEEEFLIIYDCIEKNIQEHKFKAQEFSNIIWAFAVSNCCNYNLIILFYNYALEIYEKLLLRDVSTVLYSLSLFASDCINRDILDVIKESHLTRYGIEEDYLTVNRQKGDVVGNVDKCVHDENEERSTHGNSSTSKCYVPKFDDAQRGQELNEKKYTAFLLFESFLTYSLKKIISEKDKMTMRIWANIFWACANVGLGLYSDECPDHALSYYIYVKGRGEGTSGETSGVRGQDIAYRKEGDSMYYLPFEGKSLNLTDAHFVQSTEVSYPSVDRTNLFLDFKPYVHCINGSYVFPLKCNLDEEKNPSGEEIQVADRYDGIDIDLDLFNRGGNTIKLGSSDDRADVNGQGADRIVTNGQGADRIVTNDQGADRIVTNDQGADRIVTNDQGADRIVTNNPVESWVSPSSHGTLGRHNTGEKEIYLEDVEKEQSDIIPKRMDDKFSEQFRKCRKENFKEGENGDVNSSKISNLTYVKFADVLNGGETNLYQAAFSYSLYMLNKENSDKKMEKKEKYFVKNNYMKNFILKKKIQRIFEKYFKVSINTLNIWKKQLARNQRKEEKNKISSSVHKKISNDLKQLGISHYSEYFILDSILVDMYLPCEKIAIEIDGPSHFFQRGKFIVYKPNSIFKKRLLRAMGFVVLSISISDHTFMFSGLRTTDFVRRLAPLSNGPNFFCSYLSHHT</sequence>
<evidence type="ECO:0000313" key="6">
    <source>
        <dbReference type="Proteomes" id="UP000078550"/>
    </source>
</evidence>
<feature type="compositionally biased region" description="Basic residues" evidence="1">
    <location>
        <begin position="189"/>
        <end position="198"/>
    </location>
</feature>
<keyword evidence="2" id="KW-0472">Membrane</keyword>
<keyword evidence="2" id="KW-0812">Transmembrane</keyword>
<dbReference type="PROSITE" id="PS51286">
    <property type="entry name" value="RAP"/>
    <property type="match status" value="1"/>
</dbReference>
<proteinExistence type="predicted"/>
<keyword evidence="7" id="KW-1185">Reference proteome</keyword>
<dbReference type="InterPro" id="IPR013584">
    <property type="entry name" value="RAP"/>
</dbReference>
<keyword evidence="2" id="KW-1133">Transmembrane helix</keyword>
<evidence type="ECO:0000313" key="4">
    <source>
        <dbReference type="EMBL" id="SBT36255.1"/>
    </source>
</evidence>
<evidence type="ECO:0000313" key="7">
    <source>
        <dbReference type="Proteomes" id="UP000078555"/>
    </source>
</evidence>